<proteinExistence type="predicted"/>
<feature type="non-terminal residue" evidence="1">
    <location>
        <position position="61"/>
    </location>
</feature>
<keyword evidence="2" id="KW-1185">Reference proteome</keyword>
<organism evidence="1 2">
    <name type="scientific">Timema podura</name>
    <name type="common">Walking stick</name>
    <dbReference type="NCBI Taxonomy" id="61482"/>
    <lineage>
        <taxon>Eukaryota</taxon>
        <taxon>Metazoa</taxon>
        <taxon>Ecdysozoa</taxon>
        <taxon>Arthropoda</taxon>
        <taxon>Hexapoda</taxon>
        <taxon>Insecta</taxon>
        <taxon>Pterygota</taxon>
        <taxon>Neoptera</taxon>
        <taxon>Polyneoptera</taxon>
        <taxon>Phasmatodea</taxon>
        <taxon>Timematodea</taxon>
        <taxon>Timematoidea</taxon>
        <taxon>Timematidae</taxon>
        <taxon>Timema</taxon>
    </lineage>
</organism>
<evidence type="ECO:0000313" key="1">
    <source>
        <dbReference type="EMBL" id="CAG2067404.1"/>
    </source>
</evidence>
<protein>
    <submittedName>
        <fullName evidence="1">Uncharacterized protein</fullName>
    </submittedName>
</protein>
<reference evidence="1" key="1">
    <citation type="submission" date="2021-03" db="EMBL/GenBank/DDBJ databases">
        <authorList>
            <person name="Tran Van P."/>
        </authorList>
    </citation>
    <scope>NUCLEOTIDE SEQUENCE</scope>
</reference>
<comment type="caution">
    <text evidence="1">The sequence shown here is derived from an EMBL/GenBank/DDBJ whole genome shotgun (WGS) entry which is preliminary data.</text>
</comment>
<gene>
    <name evidence="1" type="ORF">TPAB3V08_LOCUS14347</name>
</gene>
<sequence>MLPTKCGRLQCAVPCPRMSLDSSVHSLLESTIYSGPITYGGAYGRPSAHQKGKPSPRLSAE</sequence>
<evidence type="ECO:0000313" key="2">
    <source>
        <dbReference type="Proteomes" id="UP001153148"/>
    </source>
</evidence>
<dbReference type="Proteomes" id="UP001153148">
    <property type="component" value="Unassembled WGS sequence"/>
</dbReference>
<accession>A0ABN7PJ28</accession>
<dbReference type="EMBL" id="CAJPIN010068451">
    <property type="protein sequence ID" value="CAG2067404.1"/>
    <property type="molecule type" value="Genomic_DNA"/>
</dbReference>
<name>A0ABN7PJ28_TIMPD</name>